<feature type="chain" id="PRO_5030538038" evidence="1">
    <location>
        <begin position="41"/>
        <end position="889"/>
    </location>
</feature>
<feature type="signal peptide" evidence="1">
    <location>
        <begin position="1"/>
        <end position="40"/>
    </location>
</feature>
<proteinExistence type="predicted"/>
<dbReference type="Gene3D" id="2.160.20.10">
    <property type="entry name" value="Single-stranded right-handed beta-helix, Pectin lyase-like"/>
    <property type="match status" value="1"/>
</dbReference>
<dbReference type="EMBL" id="HBFQ01009737">
    <property type="protein sequence ID" value="CAD8832468.1"/>
    <property type="molecule type" value="Transcribed_RNA"/>
</dbReference>
<accession>A0A7S1EZ42</accession>
<protein>
    <submittedName>
        <fullName evidence="2">Uncharacterized protein</fullName>
    </submittedName>
</protein>
<keyword evidence="1" id="KW-0732">Signal</keyword>
<reference evidence="2" key="1">
    <citation type="submission" date="2021-01" db="EMBL/GenBank/DDBJ databases">
        <authorList>
            <person name="Corre E."/>
            <person name="Pelletier E."/>
            <person name="Niang G."/>
            <person name="Scheremetjew M."/>
            <person name="Finn R."/>
            <person name="Kale V."/>
            <person name="Holt S."/>
            <person name="Cochrane G."/>
            <person name="Meng A."/>
            <person name="Brown T."/>
            <person name="Cohen L."/>
        </authorList>
    </citation>
    <scope>NUCLEOTIDE SEQUENCE</scope>
</reference>
<sequence>MDKTLPRVFTFACGVFWTLSDMRGLVVGALLVAGTDLAEATCTTTDGSGACCYQADVAFPGTFASFGAPDYADSPLFGQPPVPEGSLAQPVAYAYSINSAAYFPPDDMWGWGNFNYLETQQFVFPADAAGSTEIFLSFRGTACGSDSIVDPSPAFYAAWQGGSTSIIPSVEGGNDNHVIIDYAAYLQGGASGQSADSKRSAGDPLYVTVFPCLDAQCESIDEGRAIAVLISFRQTQADETSACDGSFDGGTGAGYDCCYVSKSIAADATQAEIDDAVSVSTFGGNTPTQSCIQKPQMQCLDEHHLIVGKDANAGDVRFIQLKGSLVPFIDDSARKQGQGLRVVLGDRVTVSMALSTTYIEYTVAASAQDTCNSMCSEAGGFPSETQRLASRCTLEAVSSFTAENGGAISVAGFGRIDGYSFMQGSYFSSSPGYSHTDDVTPGHDCPSCNRFCPLTPYAQGMHQLASCCYDVAQSCTSSFAKEAGDARFHMDSGLLELSSSCRTATFAVDVAEVTVSNPLKRGDGSVMIQSPGHFVRSAACLNGTLAEQRAACSGPNLPSRTYALKYMGAWHDASDGPSIKSEQSQLLFSYVQNGDDCLKPYSGSLVRDSTLIHGGVGGSITPCTYNLLGYTPGCHDTTTLNTHIVRTIDPGAGYDNRGGLIASRYCAGKSTLMWTNMPSTATFSNNVIDGVVVETLGSTNAAGRAIAIVVDAPQDNAPVYFCAPEYDPLTLEFPEGAFVLRNWKVGTPLSSSLPGASVLVSGETSYYGDNLESLGSFADGAIDARGLAVSMGDGLGCGLAGEYYPCAYVEGDSQQTSCYVKQTSATSAETFSSLNGGSGPCQSWSMAATVSCPDALDGLGAAICPVIFPHGAEVPPTFVPSEATSTLLV</sequence>
<evidence type="ECO:0000313" key="2">
    <source>
        <dbReference type="EMBL" id="CAD8832468.1"/>
    </source>
</evidence>
<name>A0A7S1EZ42_NOCSC</name>
<gene>
    <name evidence="2" type="ORF">NSCI0253_LOCUS6816</name>
</gene>
<organism evidence="2">
    <name type="scientific">Noctiluca scintillans</name>
    <name type="common">Sea sparkle</name>
    <name type="synonym">Red tide dinoflagellate</name>
    <dbReference type="NCBI Taxonomy" id="2966"/>
    <lineage>
        <taxon>Eukaryota</taxon>
        <taxon>Sar</taxon>
        <taxon>Alveolata</taxon>
        <taxon>Dinophyceae</taxon>
        <taxon>Noctilucales</taxon>
        <taxon>Noctilucaceae</taxon>
        <taxon>Noctiluca</taxon>
    </lineage>
</organism>
<evidence type="ECO:0000256" key="1">
    <source>
        <dbReference type="SAM" id="SignalP"/>
    </source>
</evidence>
<dbReference type="InterPro" id="IPR012334">
    <property type="entry name" value="Pectin_lyas_fold"/>
</dbReference>
<dbReference type="AlphaFoldDB" id="A0A7S1EZ42"/>